<reference evidence="5" key="1">
    <citation type="submission" date="2022-11" db="UniProtKB">
        <authorList>
            <consortium name="WormBaseParasite"/>
        </authorList>
    </citation>
    <scope>IDENTIFICATION</scope>
</reference>
<dbReference type="Proteomes" id="UP000887566">
    <property type="component" value="Unplaced"/>
</dbReference>
<accession>A0A914UY61</accession>
<dbReference type="GO" id="GO:0008270">
    <property type="term" value="F:zinc ion binding"/>
    <property type="evidence" value="ECO:0007669"/>
    <property type="project" value="UniProtKB-KW"/>
</dbReference>
<feature type="domain" description="C2H2-type" evidence="3">
    <location>
        <begin position="234"/>
        <end position="262"/>
    </location>
</feature>
<evidence type="ECO:0000259" key="3">
    <source>
        <dbReference type="PROSITE" id="PS50157"/>
    </source>
</evidence>
<dbReference type="InterPro" id="IPR052797">
    <property type="entry name" value="RegFact_GeneExpr_CellDeath"/>
</dbReference>
<evidence type="ECO:0000313" key="4">
    <source>
        <dbReference type="Proteomes" id="UP000887566"/>
    </source>
</evidence>
<dbReference type="AlphaFoldDB" id="A0A914UY61"/>
<dbReference type="Pfam" id="PF00096">
    <property type="entry name" value="zf-C2H2"/>
    <property type="match status" value="1"/>
</dbReference>
<dbReference type="WBParaSite" id="PSAMB.scaffold1358size32551.g12620.t1">
    <property type="protein sequence ID" value="PSAMB.scaffold1358size32551.g12620.t1"/>
    <property type="gene ID" value="PSAMB.scaffold1358size32551.g12620"/>
</dbReference>
<name>A0A914UY61_9BILA</name>
<dbReference type="PANTHER" id="PTHR33936">
    <property type="entry name" value="PROTEIN CBG17840"/>
    <property type="match status" value="1"/>
</dbReference>
<dbReference type="InterPro" id="IPR013087">
    <property type="entry name" value="Znf_C2H2_type"/>
</dbReference>
<organism evidence="4 5">
    <name type="scientific">Plectus sambesii</name>
    <dbReference type="NCBI Taxonomy" id="2011161"/>
    <lineage>
        <taxon>Eukaryota</taxon>
        <taxon>Metazoa</taxon>
        <taxon>Ecdysozoa</taxon>
        <taxon>Nematoda</taxon>
        <taxon>Chromadorea</taxon>
        <taxon>Plectida</taxon>
        <taxon>Plectina</taxon>
        <taxon>Plectoidea</taxon>
        <taxon>Plectidae</taxon>
        <taxon>Plectus</taxon>
    </lineage>
</organism>
<dbReference type="PROSITE" id="PS00028">
    <property type="entry name" value="ZINC_FINGER_C2H2_1"/>
    <property type="match status" value="4"/>
</dbReference>
<feature type="compositionally biased region" description="Basic and acidic residues" evidence="2">
    <location>
        <begin position="1"/>
        <end position="13"/>
    </location>
</feature>
<proteinExistence type="predicted"/>
<protein>
    <submittedName>
        <fullName evidence="5">C2H2-type domain-containing protein</fullName>
    </submittedName>
</protein>
<keyword evidence="1" id="KW-0862">Zinc</keyword>
<keyword evidence="1" id="KW-0479">Metal-binding</keyword>
<dbReference type="SMART" id="SM00355">
    <property type="entry name" value="ZnF_C2H2"/>
    <property type="match status" value="4"/>
</dbReference>
<dbReference type="PROSITE" id="PS50157">
    <property type="entry name" value="ZINC_FINGER_C2H2_2"/>
    <property type="match status" value="2"/>
</dbReference>
<evidence type="ECO:0000256" key="2">
    <source>
        <dbReference type="SAM" id="MobiDB-lite"/>
    </source>
</evidence>
<evidence type="ECO:0000313" key="5">
    <source>
        <dbReference type="WBParaSite" id="PSAMB.scaffold1358size32551.g12620.t1"/>
    </source>
</evidence>
<feature type="domain" description="C2H2-type" evidence="3">
    <location>
        <begin position="50"/>
        <end position="78"/>
    </location>
</feature>
<sequence>MDNTDEPPKLERQMKRRGREPGEAAARGYVPAEKSSKLSNVSIVNDFGLFGCPICGKMFVDQKFLTRHARTEHSSFKIVRPIPQQTLLCGVEDCVERFVEMDHLMTHLRIAHGRLEFTERVFHFKSIEQFQMWKASAEKYGRTSFISNMPEQRRNNTTRMFLYCARSDDWRQMKDALPVGRPSDGDALVEPMLACPAYMNVVINHAKNSVSVCSCLAHLGHEPKRNQRRPIDRVECPLCHKLFKNKPSMITHRRLKHNTARDKKLACGDPDCDERFSSMMDLCIHVARAHGRDDICIEELTFSSVDRFEIWKRQVEEETCSRFVKTGGENHSKTANCLWRYFLCHRTGNSQRRPTTVRLRKERKAGSVKMGRTCTAFINAKISKDDGSVVIKACLNHHGHDLDVCKLPLSEETKSEVRKMLLKGLDVERIVSNIRDRSTEEERAHYISKQDVRNVAQRLHMVPMDGADEIYQQTVYVPEGDPMEGMTDAAEEVTITTDVDDLVPEAVAEVHVIEDYREENFDVQVVDDMPGAVLSEEVLDIEDVGDTDQLADIREAIKAKAQTIAEQAARLDDVEAARKFLSDLTKVESRVGRGSRRVMPGRRRAPPKRFADDPDDDDHPSTSKSLQLQERALMSAVRMCFRCERLFEQGSSYLQCKDCSNFFHEACEGEHICLG</sequence>
<feature type="region of interest" description="Disordered" evidence="2">
    <location>
        <begin position="1"/>
        <end position="28"/>
    </location>
</feature>
<dbReference type="PANTHER" id="PTHR33936:SF25">
    <property type="entry name" value="C2H2-TYPE DOMAIN-CONTAINING PROTEIN"/>
    <property type="match status" value="1"/>
</dbReference>
<evidence type="ECO:0000256" key="1">
    <source>
        <dbReference type="PROSITE-ProRule" id="PRU00042"/>
    </source>
</evidence>
<feature type="region of interest" description="Disordered" evidence="2">
    <location>
        <begin position="592"/>
        <end position="626"/>
    </location>
</feature>
<dbReference type="Gene3D" id="3.30.160.60">
    <property type="entry name" value="Classic Zinc Finger"/>
    <property type="match status" value="2"/>
</dbReference>
<keyword evidence="4" id="KW-1185">Reference proteome</keyword>
<feature type="compositionally biased region" description="Basic residues" evidence="2">
    <location>
        <begin position="593"/>
        <end position="607"/>
    </location>
</feature>
<keyword evidence="1" id="KW-0863">Zinc-finger</keyword>